<dbReference type="GO" id="GO:0016747">
    <property type="term" value="F:acyltransferase activity, transferring groups other than amino-acyl groups"/>
    <property type="evidence" value="ECO:0007669"/>
    <property type="project" value="InterPro"/>
</dbReference>
<feature type="compositionally biased region" description="Basic residues" evidence="1">
    <location>
        <begin position="284"/>
        <end position="296"/>
    </location>
</feature>
<keyword evidence="2" id="KW-0812">Transmembrane</keyword>
<dbReference type="GO" id="GO:0000271">
    <property type="term" value="P:polysaccharide biosynthetic process"/>
    <property type="evidence" value="ECO:0007669"/>
    <property type="project" value="TreeGrafter"/>
</dbReference>
<evidence type="ECO:0000256" key="1">
    <source>
        <dbReference type="SAM" id="MobiDB-lite"/>
    </source>
</evidence>
<evidence type="ECO:0000313" key="5">
    <source>
        <dbReference type="Proteomes" id="UP000298313"/>
    </source>
</evidence>
<keyword evidence="4" id="KW-0808">Transferase</keyword>
<feature type="transmembrane region" description="Helical" evidence="2">
    <location>
        <begin position="88"/>
        <end position="104"/>
    </location>
</feature>
<keyword evidence="2" id="KW-0472">Membrane</keyword>
<organism evidence="4 5">
    <name type="scientific">Cryobacterium fucosi</name>
    <dbReference type="NCBI Taxonomy" id="1259157"/>
    <lineage>
        <taxon>Bacteria</taxon>
        <taxon>Bacillati</taxon>
        <taxon>Actinomycetota</taxon>
        <taxon>Actinomycetes</taxon>
        <taxon>Micrococcales</taxon>
        <taxon>Microbacteriaceae</taxon>
        <taxon>Cryobacterium</taxon>
    </lineage>
</organism>
<dbReference type="Pfam" id="PF01757">
    <property type="entry name" value="Acyl_transf_3"/>
    <property type="match status" value="1"/>
</dbReference>
<feature type="region of interest" description="Disordered" evidence="1">
    <location>
        <begin position="242"/>
        <end position="296"/>
    </location>
</feature>
<comment type="caution">
    <text evidence="4">The sequence shown here is derived from an EMBL/GenBank/DDBJ whole genome shotgun (WGS) entry which is preliminary data.</text>
</comment>
<dbReference type="EMBL" id="SOHH01000098">
    <property type="protein sequence ID" value="TFD73257.1"/>
    <property type="molecule type" value="Genomic_DNA"/>
</dbReference>
<feature type="domain" description="Acyltransferase 3" evidence="3">
    <location>
        <begin position="25"/>
        <end position="224"/>
    </location>
</feature>
<feature type="transmembrane region" description="Helical" evidence="2">
    <location>
        <begin position="116"/>
        <end position="135"/>
    </location>
</feature>
<name>A0A4R9B0W4_9MICO</name>
<sequence>MMNILPAKTNLHRSGVNQTGGSPFFYLLFPVAVVWLARGRRPLRLAIVTFGVIIAATATLFIVAGPVAEQVGQSQQGLIGYTMTFFPPYRFGEFVIGVLMGLAVRGGWRCPVRLSVAVGFVAVALVAAGVTLSLVDHPSAPQLASVCLIPTFALLIASAASSDAKEHRTLLWHPAMVRLGRASFALYLVHWVVIHAVAELAGGGTPTWLAALIAVAVSLVIADVAHNFFEVPIERKLRRLLGPRPSIPSQNKPARVPGPHTSSANTPNGGKAIASSGGELLFPNRRRTSLGEAKHK</sequence>
<dbReference type="PANTHER" id="PTHR23028">
    <property type="entry name" value="ACETYLTRANSFERASE"/>
    <property type="match status" value="1"/>
</dbReference>
<protein>
    <submittedName>
        <fullName evidence="4">Acyltransferase</fullName>
    </submittedName>
</protein>
<dbReference type="OrthoDB" id="9796461at2"/>
<accession>A0A4R9B0W4</accession>
<dbReference type="InterPro" id="IPR002656">
    <property type="entry name" value="Acyl_transf_3_dom"/>
</dbReference>
<evidence type="ECO:0000256" key="2">
    <source>
        <dbReference type="SAM" id="Phobius"/>
    </source>
</evidence>
<evidence type="ECO:0000313" key="4">
    <source>
        <dbReference type="EMBL" id="TFD73257.1"/>
    </source>
</evidence>
<evidence type="ECO:0000259" key="3">
    <source>
        <dbReference type="Pfam" id="PF01757"/>
    </source>
</evidence>
<dbReference type="RefSeq" id="WP_134524732.1">
    <property type="nucleotide sequence ID" value="NZ_SOHH01000098.1"/>
</dbReference>
<gene>
    <name evidence="4" type="ORF">E3T48_14415</name>
</gene>
<feature type="transmembrane region" description="Helical" evidence="2">
    <location>
        <begin position="208"/>
        <end position="229"/>
    </location>
</feature>
<dbReference type="AlphaFoldDB" id="A0A4R9B0W4"/>
<feature type="transmembrane region" description="Helical" evidence="2">
    <location>
        <begin position="182"/>
        <end position="202"/>
    </location>
</feature>
<proteinExistence type="predicted"/>
<keyword evidence="5" id="KW-1185">Reference proteome</keyword>
<dbReference type="GO" id="GO:0016020">
    <property type="term" value="C:membrane"/>
    <property type="evidence" value="ECO:0007669"/>
    <property type="project" value="TreeGrafter"/>
</dbReference>
<reference evidence="4 5" key="1">
    <citation type="submission" date="2019-03" db="EMBL/GenBank/DDBJ databases">
        <title>Genomics of glacier-inhabiting Cryobacterium strains.</title>
        <authorList>
            <person name="Liu Q."/>
            <person name="Xin Y.-H."/>
        </authorList>
    </citation>
    <scope>NUCLEOTIDE SEQUENCE [LARGE SCALE GENOMIC DNA]</scope>
    <source>
        <strain evidence="4 5">Hh4</strain>
    </source>
</reference>
<dbReference type="Proteomes" id="UP000298313">
    <property type="component" value="Unassembled WGS sequence"/>
</dbReference>
<feature type="transmembrane region" description="Helical" evidence="2">
    <location>
        <begin position="20"/>
        <end position="38"/>
    </location>
</feature>
<keyword evidence="4" id="KW-0012">Acyltransferase</keyword>
<dbReference type="PANTHER" id="PTHR23028:SF53">
    <property type="entry name" value="ACYL_TRANSF_3 DOMAIN-CONTAINING PROTEIN"/>
    <property type="match status" value="1"/>
</dbReference>
<feature type="transmembrane region" description="Helical" evidence="2">
    <location>
        <begin position="141"/>
        <end position="161"/>
    </location>
</feature>
<keyword evidence="2" id="KW-1133">Transmembrane helix</keyword>
<dbReference type="InterPro" id="IPR050879">
    <property type="entry name" value="Acyltransferase_3"/>
</dbReference>
<feature type="transmembrane region" description="Helical" evidence="2">
    <location>
        <begin position="45"/>
        <end position="68"/>
    </location>
</feature>